<organism evidence="1 2">
    <name type="scientific">Amphimedon queenslandica</name>
    <name type="common">Sponge</name>
    <dbReference type="NCBI Taxonomy" id="400682"/>
    <lineage>
        <taxon>Eukaryota</taxon>
        <taxon>Metazoa</taxon>
        <taxon>Porifera</taxon>
        <taxon>Demospongiae</taxon>
        <taxon>Heteroscleromorpha</taxon>
        <taxon>Haplosclerida</taxon>
        <taxon>Niphatidae</taxon>
        <taxon>Amphimedon</taxon>
    </lineage>
</organism>
<dbReference type="GeneID" id="105313012"/>
<keyword evidence="2" id="KW-1185">Reference proteome</keyword>
<dbReference type="AlphaFoldDB" id="A0AAN0J8M8"/>
<accession>A0AAN0J8M8</accession>
<reference evidence="2" key="1">
    <citation type="journal article" date="2010" name="Nature">
        <title>The Amphimedon queenslandica genome and the evolution of animal complexity.</title>
        <authorList>
            <person name="Srivastava M."/>
            <person name="Simakov O."/>
            <person name="Chapman J."/>
            <person name="Fahey B."/>
            <person name="Gauthier M.E."/>
            <person name="Mitros T."/>
            <person name="Richards G.S."/>
            <person name="Conaco C."/>
            <person name="Dacre M."/>
            <person name="Hellsten U."/>
            <person name="Larroux C."/>
            <person name="Putnam N.H."/>
            <person name="Stanke M."/>
            <person name="Adamska M."/>
            <person name="Darling A."/>
            <person name="Degnan S.M."/>
            <person name="Oakley T.H."/>
            <person name="Plachetzki D.C."/>
            <person name="Zhai Y."/>
            <person name="Adamski M."/>
            <person name="Calcino A."/>
            <person name="Cummins S.F."/>
            <person name="Goodstein D.M."/>
            <person name="Harris C."/>
            <person name="Jackson D.J."/>
            <person name="Leys S.P."/>
            <person name="Shu S."/>
            <person name="Woodcroft B.J."/>
            <person name="Vervoort M."/>
            <person name="Kosik K.S."/>
            <person name="Manning G."/>
            <person name="Degnan B.M."/>
            <person name="Rokhsar D.S."/>
        </authorList>
    </citation>
    <scope>NUCLEOTIDE SEQUENCE [LARGE SCALE GENOMIC DNA]</scope>
</reference>
<proteinExistence type="predicted"/>
<dbReference type="KEGG" id="aqu:105313012"/>
<protein>
    <submittedName>
        <fullName evidence="1">Uncharacterized protein</fullName>
    </submittedName>
</protein>
<evidence type="ECO:0000313" key="2">
    <source>
        <dbReference type="Proteomes" id="UP000007879"/>
    </source>
</evidence>
<reference evidence="1" key="2">
    <citation type="submission" date="2024-06" db="UniProtKB">
        <authorList>
            <consortium name="EnsemblMetazoa"/>
        </authorList>
    </citation>
    <scope>IDENTIFICATION</scope>
</reference>
<name>A0AAN0J8M8_AMPQE</name>
<sequence>MEELYSSVIEGGRIHSVDWSSLNLLALSISLTKNGYVGEGFGSSKTHQLLVVDANRPWEYHVVYGDNKTVSVNVKWSLSGMLLLSVEQDSVARVWRMKVSEGRDKIRNKVNFTSNFTHIIYYCQWLWEILKQL</sequence>
<evidence type="ECO:0000313" key="1">
    <source>
        <dbReference type="EnsemblMetazoa" id="XP_019853063.1"/>
    </source>
</evidence>
<dbReference type="RefSeq" id="XP_019853063.1">
    <property type="nucleotide sequence ID" value="XM_019997504.1"/>
</dbReference>
<dbReference type="EnsemblMetazoa" id="XM_019997504.1">
    <property type="protein sequence ID" value="XP_019853063.1"/>
    <property type="gene ID" value="LOC105313012"/>
</dbReference>
<dbReference type="Proteomes" id="UP000007879">
    <property type="component" value="Unassembled WGS sequence"/>
</dbReference>